<dbReference type="Proteomes" id="UP000219331">
    <property type="component" value="Unassembled WGS sequence"/>
</dbReference>
<dbReference type="RefSeq" id="WP_097176726.1">
    <property type="nucleotide sequence ID" value="NZ_OBML01000020.1"/>
</dbReference>
<accession>A0A285TUS5</accession>
<name>A0A285TUS5_9HYPH</name>
<dbReference type="EMBL" id="OBML01000020">
    <property type="protein sequence ID" value="SOC27652.1"/>
    <property type="molecule type" value="Genomic_DNA"/>
</dbReference>
<evidence type="ECO:0000259" key="1">
    <source>
        <dbReference type="Pfam" id="PF10124"/>
    </source>
</evidence>
<sequence length="299" mass="34157">MIINQTTLDDLFRGFSRAYQNGFAQVKPEWQQIATMIPSSTRENSYAWLGQFPKLREWIGSRTYETMKTRRYTVLNRKFEGTIEVDADDISDDNIGIYSPLFTEMGRAAASHPDELIFEKLAQAFTDECYDGQAFFDTDHPVINPVTKKEVSVSNLQPGANVPWYLLDTSRSLKPLIYQKRRDYRFVRKDDPKTSDRVFDQDKFTYGVDGRGAAGFGFWQMAFASKEELTKETLRAARNAMKELQSDEGRPLGIRPTILLVGNSNSDRARDLLLAERDANGATNTDRNLLQIVESSFLE</sequence>
<evidence type="ECO:0000313" key="2">
    <source>
        <dbReference type="EMBL" id="SOC27652.1"/>
    </source>
</evidence>
<proteinExistence type="predicted"/>
<reference evidence="2 3" key="1">
    <citation type="submission" date="2017-08" db="EMBL/GenBank/DDBJ databases">
        <authorList>
            <person name="de Groot N.N."/>
        </authorList>
    </citation>
    <scope>NUCLEOTIDE SEQUENCE [LARGE SCALE GENOMIC DNA]</scope>
    <source>
        <strain evidence="2 3">USBA 352</strain>
    </source>
</reference>
<dbReference type="InterPro" id="IPR018774">
    <property type="entry name" value="Phage_Mu_GpT"/>
</dbReference>
<organism evidence="2 3">
    <name type="scientific">Stappia indica</name>
    <dbReference type="NCBI Taxonomy" id="538381"/>
    <lineage>
        <taxon>Bacteria</taxon>
        <taxon>Pseudomonadati</taxon>
        <taxon>Pseudomonadota</taxon>
        <taxon>Alphaproteobacteria</taxon>
        <taxon>Hyphomicrobiales</taxon>
        <taxon>Stappiaceae</taxon>
        <taxon>Stappia</taxon>
    </lineage>
</organism>
<evidence type="ECO:0000313" key="3">
    <source>
        <dbReference type="Proteomes" id="UP000219331"/>
    </source>
</evidence>
<dbReference type="AlphaFoldDB" id="A0A285TUS5"/>
<dbReference type="Pfam" id="PF10124">
    <property type="entry name" value="Mu-like_gpT"/>
    <property type="match status" value="1"/>
</dbReference>
<gene>
    <name evidence="2" type="ORF">SAMN05421512_12011</name>
</gene>
<dbReference type="OrthoDB" id="9804833at2"/>
<keyword evidence="3" id="KW-1185">Reference proteome</keyword>
<protein>
    <submittedName>
        <fullName evidence="2">Mu-like prophage major head subunit gpT</fullName>
    </submittedName>
</protein>
<feature type="domain" description="Bacteriophage Mu GpT" evidence="1">
    <location>
        <begin position="8"/>
        <end position="298"/>
    </location>
</feature>